<comment type="caution">
    <text evidence="3">The sequence shown here is derived from an EMBL/GenBank/DDBJ whole genome shotgun (WGS) entry which is preliminary data.</text>
</comment>
<feature type="signal peptide" evidence="2">
    <location>
        <begin position="1"/>
        <end position="19"/>
    </location>
</feature>
<gene>
    <name evidence="3" type="ORF">ACFOM9_10385</name>
</gene>
<keyword evidence="4" id="KW-1185">Reference proteome</keyword>
<evidence type="ECO:0000313" key="3">
    <source>
        <dbReference type="EMBL" id="MFC3660473.1"/>
    </source>
</evidence>
<dbReference type="Proteomes" id="UP001595724">
    <property type="component" value="Unassembled WGS sequence"/>
</dbReference>
<evidence type="ECO:0000256" key="2">
    <source>
        <dbReference type="SAM" id="SignalP"/>
    </source>
</evidence>
<reference evidence="4" key="1">
    <citation type="journal article" date="2019" name="Int. J. Syst. Evol. Microbiol.">
        <title>The Global Catalogue of Microorganisms (GCM) 10K type strain sequencing project: providing services to taxonomists for standard genome sequencing and annotation.</title>
        <authorList>
            <consortium name="The Broad Institute Genomics Platform"/>
            <consortium name="The Broad Institute Genome Sequencing Center for Infectious Disease"/>
            <person name="Wu L."/>
            <person name="Ma J."/>
        </authorList>
    </citation>
    <scope>NUCLEOTIDE SEQUENCE [LARGE SCALE GENOMIC DNA]</scope>
    <source>
        <strain evidence="4">KCTC 42211</strain>
    </source>
</reference>
<proteinExistence type="predicted"/>
<feature type="compositionally biased region" description="Pro residues" evidence="1">
    <location>
        <begin position="44"/>
        <end position="65"/>
    </location>
</feature>
<dbReference type="RefSeq" id="WP_386709969.1">
    <property type="nucleotide sequence ID" value="NZ_JBHRYF010000008.1"/>
</dbReference>
<dbReference type="PROSITE" id="PS51257">
    <property type="entry name" value="PROKAR_LIPOPROTEIN"/>
    <property type="match status" value="1"/>
</dbReference>
<keyword evidence="2" id="KW-0732">Signal</keyword>
<accession>A0ABV7UUU6</accession>
<evidence type="ECO:0000256" key="1">
    <source>
        <dbReference type="SAM" id="MobiDB-lite"/>
    </source>
</evidence>
<protein>
    <submittedName>
        <fullName evidence="3">Uncharacterized protein</fullName>
    </submittedName>
</protein>
<feature type="chain" id="PRO_5046477208" evidence="2">
    <location>
        <begin position="20"/>
        <end position="100"/>
    </location>
</feature>
<dbReference type="EMBL" id="JBHRYF010000008">
    <property type="protein sequence ID" value="MFC3660473.1"/>
    <property type="molecule type" value="Genomic_DNA"/>
</dbReference>
<evidence type="ECO:0000313" key="4">
    <source>
        <dbReference type="Proteomes" id="UP001595724"/>
    </source>
</evidence>
<organism evidence="3 4">
    <name type="scientific">Luteimonas notoginsengisoli</name>
    <dbReference type="NCBI Taxonomy" id="1578200"/>
    <lineage>
        <taxon>Bacteria</taxon>
        <taxon>Pseudomonadati</taxon>
        <taxon>Pseudomonadota</taxon>
        <taxon>Gammaproteobacteria</taxon>
        <taxon>Lysobacterales</taxon>
        <taxon>Lysobacteraceae</taxon>
        <taxon>Luteimonas</taxon>
    </lineage>
</organism>
<feature type="compositionally biased region" description="Low complexity" evidence="1">
    <location>
        <begin position="81"/>
        <end position="92"/>
    </location>
</feature>
<feature type="region of interest" description="Disordered" evidence="1">
    <location>
        <begin position="22"/>
        <end position="100"/>
    </location>
</feature>
<sequence length="100" mass="9992">MKHALLPIAAATAILLLSACGRDDDSVMSPQPAPPVDQTAPATDVPPPEPIPAPPMDDTMTPPPADDSLPTDTTMPPPVDTPADPANPDAAAGSTAPPEG</sequence>
<name>A0ABV7UUU6_9GAMM</name>